<sequence length="209" mass="23246">MLLCLASFYTAGAASETAVKSSQPETIKSYCLDFNWAGRKGNFAPAGTWKDADPKAHVAWHKAVGSNVIQTFCVSSNGWAWYKGGPVPEQPGLKHDFLREVVKLGHKEGMRVMGYFCIAANTRWGLENPELSYGTPSTYHIPYTDEYLAYLSSAIGHAVKTTGIDGFMIDWVWQPKRLSTKGKWINAEKKLYQQLMAEPFPGEDTLTKA</sequence>
<dbReference type="InterPro" id="IPR017853">
    <property type="entry name" value="GH"/>
</dbReference>
<feature type="non-terminal residue" evidence="1">
    <location>
        <position position="209"/>
    </location>
</feature>
<organism evidence="1">
    <name type="scientific">marine sediment metagenome</name>
    <dbReference type="NCBI Taxonomy" id="412755"/>
    <lineage>
        <taxon>unclassified sequences</taxon>
        <taxon>metagenomes</taxon>
        <taxon>ecological metagenomes</taxon>
    </lineage>
</organism>
<reference evidence="1" key="1">
    <citation type="journal article" date="2014" name="Front. Microbiol.">
        <title>High frequency of phylogenetically diverse reductive dehalogenase-homologous genes in deep subseafloor sedimentary metagenomes.</title>
        <authorList>
            <person name="Kawai M."/>
            <person name="Futagami T."/>
            <person name="Toyoda A."/>
            <person name="Takaki Y."/>
            <person name="Nishi S."/>
            <person name="Hori S."/>
            <person name="Arai W."/>
            <person name="Tsubouchi T."/>
            <person name="Morono Y."/>
            <person name="Uchiyama I."/>
            <person name="Ito T."/>
            <person name="Fujiyama A."/>
            <person name="Inagaki F."/>
            <person name="Takami H."/>
        </authorList>
    </citation>
    <scope>NUCLEOTIDE SEQUENCE</scope>
    <source>
        <strain evidence="1">Expedition CK06-06</strain>
    </source>
</reference>
<gene>
    <name evidence="1" type="ORF">S01H4_33832</name>
</gene>
<protein>
    <recommendedName>
        <fullName evidence="2">Glycosyl hydrolase-like 10 domain-containing protein</fullName>
    </recommendedName>
</protein>
<dbReference type="Pfam" id="PF14871">
    <property type="entry name" value="GHL6"/>
    <property type="match status" value="1"/>
</dbReference>
<proteinExistence type="predicted"/>
<dbReference type="Gene3D" id="3.20.20.80">
    <property type="entry name" value="Glycosidases"/>
    <property type="match status" value="1"/>
</dbReference>
<dbReference type="AlphaFoldDB" id="X1BNF0"/>
<evidence type="ECO:0008006" key="2">
    <source>
        <dbReference type="Google" id="ProtNLM"/>
    </source>
</evidence>
<dbReference type="InterPro" id="IPR028212">
    <property type="entry name" value="GHL6"/>
</dbReference>
<comment type="caution">
    <text evidence="1">The sequence shown here is derived from an EMBL/GenBank/DDBJ whole genome shotgun (WGS) entry which is preliminary data.</text>
</comment>
<dbReference type="SUPFAM" id="SSF51445">
    <property type="entry name" value="(Trans)glycosidases"/>
    <property type="match status" value="1"/>
</dbReference>
<name>X1BNF0_9ZZZZ</name>
<accession>X1BNF0</accession>
<evidence type="ECO:0000313" key="1">
    <source>
        <dbReference type="EMBL" id="GAG82727.1"/>
    </source>
</evidence>
<dbReference type="EMBL" id="BART01017848">
    <property type="protein sequence ID" value="GAG82727.1"/>
    <property type="molecule type" value="Genomic_DNA"/>
</dbReference>